<organism evidence="5 7">
    <name type="scientific">Anaerobacillus isosaccharinicus</name>
    <dbReference type="NCBI Taxonomy" id="1532552"/>
    <lineage>
        <taxon>Bacteria</taxon>
        <taxon>Bacillati</taxon>
        <taxon>Bacillota</taxon>
        <taxon>Bacilli</taxon>
        <taxon>Bacillales</taxon>
        <taxon>Bacillaceae</taxon>
        <taxon>Anaerobacillus</taxon>
    </lineage>
</organism>
<reference evidence="6 7" key="2">
    <citation type="journal article" date="2017" name="Genome Announc.">
        <title>Draft Genome Sequences of Four Alkaliphilic Bacteria Belonging to the Anaerobacillus Genus.</title>
        <authorList>
            <person name="Bassil N.M."/>
            <person name="Lloyd J.R."/>
        </authorList>
    </citation>
    <scope>NUCLEOTIDE SEQUENCE [LARGE SCALE GENOMIC DNA]</scope>
    <source>
        <strain evidence="6 7">NB2006</strain>
    </source>
</reference>
<protein>
    <recommendedName>
        <fullName evidence="4">SbsA Ig-like domain-containing protein</fullName>
    </recommendedName>
</protein>
<proteinExistence type="predicted"/>
<evidence type="ECO:0000256" key="1">
    <source>
        <dbReference type="ARBA" id="ARBA00022729"/>
    </source>
</evidence>
<dbReference type="EMBL" id="CP063356">
    <property type="protein sequence ID" value="QOY37106.1"/>
    <property type="molecule type" value="Genomic_DNA"/>
</dbReference>
<feature type="domain" description="SbsA Ig-like" evidence="4">
    <location>
        <begin position="33"/>
        <end position="106"/>
    </location>
</feature>
<feature type="chain" id="PRO_5036310390" description="SbsA Ig-like domain-containing protein" evidence="3">
    <location>
        <begin position="25"/>
        <end position="246"/>
    </location>
</feature>
<dbReference type="Gene3D" id="2.60.40.1220">
    <property type="match status" value="1"/>
</dbReference>
<dbReference type="AlphaFoldDB" id="A0A1S2L110"/>
<reference evidence="6" key="4">
    <citation type="submission" date="2020-10" db="EMBL/GenBank/DDBJ databases">
        <authorList>
            <person name="Bassil N.M."/>
            <person name="Lloyd J.R."/>
        </authorList>
    </citation>
    <scope>NUCLEOTIDE SEQUENCE</scope>
    <source>
        <strain evidence="6">NB2006</strain>
    </source>
</reference>
<dbReference type="Pfam" id="PF13205">
    <property type="entry name" value="Big_5"/>
    <property type="match status" value="1"/>
</dbReference>
<dbReference type="EMBL" id="LQXD01000189">
    <property type="protein sequence ID" value="OIJ05643.1"/>
    <property type="molecule type" value="Genomic_DNA"/>
</dbReference>
<accession>A0A1S2L110</accession>
<reference evidence="6 7" key="3">
    <citation type="journal article" date="2019" name="Int. J. Syst. Evol. Microbiol.">
        <title>Anaerobacillus isosaccharinicus sp. nov., an alkaliphilic bacterium which degrades isosaccharinic acid.</title>
        <authorList>
            <person name="Bassil N.M."/>
            <person name="Lloyd J.R."/>
        </authorList>
    </citation>
    <scope>NUCLEOTIDE SEQUENCE [LARGE SCALE GENOMIC DNA]</scope>
    <source>
        <strain evidence="6 7">NB2006</strain>
    </source>
</reference>
<dbReference type="InterPro" id="IPR032812">
    <property type="entry name" value="SbsA_Ig"/>
</dbReference>
<feature type="compositionally biased region" description="Low complexity" evidence="2">
    <location>
        <begin position="147"/>
        <end position="159"/>
    </location>
</feature>
<dbReference type="RefSeq" id="WP_071319055.1">
    <property type="nucleotide sequence ID" value="NZ_CP063356.2"/>
</dbReference>
<keyword evidence="7" id="KW-1185">Reference proteome</keyword>
<keyword evidence="1 3" id="KW-0732">Signal</keyword>
<evidence type="ECO:0000313" key="6">
    <source>
        <dbReference type="EMBL" id="QOY37106.1"/>
    </source>
</evidence>
<name>A0A1S2L110_9BACI</name>
<dbReference type="KEGG" id="aia:AWH56_005545"/>
<evidence type="ECO:0000256" key="2">
    <source>
        <dbReference type="SAM" id="MobiDB-lite"/>
    </source>
</evidence>
<feature type="signal peptide" evidence="3">
    <location>
        <begin position="1"/>
        <end position="24"/>
    </location>
</feature>
<evidence type="ECO:0000313" key="5">
    <source>
        <dbReference type="EMBL" id="OIJ05643.1"/>
    </source>
</evidence>
<dbReference type="OrthoDB" id="2974097at2"/>
<dbReference type="Proteomes" id="UP000180175">
    <property type="component" value="Chromosome"/>
</dbReference>
<gene>
    <name evidence="6" type="ORF">AWH56_005545</name>
    <name evidence="5" type="ORF">AWH56_21905</name>
</gene>
<evidence type="ECO:0000256" key="3">
    <source>
        <dbReference type="SAM" id="SignalP"/>
    </source>
</evidence>
<sequence length="246" mass="27167">MKTIKFFFTFLILFLLLSGAVSLADENYEIWTPKTTSDNYKIWTITLSEGISPSSVDKTSISIVNEFNRIIPTNVSILTDGKTITVTPLQMYLTDHTYELVIKGLRSSDNQLLNPSVKMPFKIIKEQVVHEKRGGENITAPSTPVTNQPSPSGSSNQQPASPPNVEKTTVIKEIKIDLNSLVAIVTVTTTDEVAMVKLNSETMHYAGNNVYKLSKAGLSPSQVIVVDAFATHSQNSLLERKNHEVK</sequence>
<feature type="region of interest" description="Disordered" evidence="2">
    <location>
        <begin position="134"/>
        <end position="166"/>
    </location>
</feature>
<dbReference type="InterPro" id="IPR014755">
    <property type="entry name" value="Cu-Rt/internalin_Ig-like"/>
</dbReference>
<evidence type="ECO:0000259" key="4">
    <source>
        <dbReference type="Pfam" id="PF13205"/>
    </source>
</evidence>
<evidence type="ECO:0000313" key="7">
    <source>
        <dbReference type="Proteomes" id="UP000180175"/>
    </source>
</evidence>
<reference evidence="5 7" key="1">
    <citation type="submission" date="2016-10" db="EMBL/GenBank/DDBJ databases">
        <title>Draft genome sequences of four alkaliphilic bacteria belonging to the Anaerobacillus genus.</title>
        <authorList>
            <person name="Bassil N.M."/>
            <person name="Lloyd J.R."/>
        </authorList>
    </citation>
    <scope>NUCLEOTIDE SEQUENCE [LARGE SCALE GENOMIC DNA]</scope>
    <source>
        <strain evidence="5 7">NB2006</strain>
    </source>
</reference>